<dbReference type="InterPro" id="IPR015424">
    <property type="entry name" value="PyrdxlP-dep_Trfase"/>
</dbReference>
<dbReference type="EC" id="2.6.1.-" evidence="6"/>
<organism evidence="8 9">
    <name type="scientific">Maridesulfovibrio hydrothermalis AM13 = DSM 14728</name>
    <dbReference type="NCBI Taxonomy" id="1121451"/>
    <lineage>
        <taxon>Bacteria</taxon>
        <taxon>Pseudomonadati</taxon>
        <taxon>Thermodesulfobacteriota</taxon>
        <taxon>Desulfovibrionia</taxon>
        <taxon>Desulfovibrionales</taxon>
        <taxon>Desulfovibrionaceae</taxon>
        <taxon>Maridesulfovibrio</taxon>
    </lineage>
</organism>
<dbReference type="PATRIC" id="fig|1121451.3.peg.1206"/>
<dbReference type="FunFam" id="3.40.640.10:FF:000033">
    <property type="entry name" value="Aspartate aminotransferase"/>
    <property type="match status" value="1"/>
</dbReference>
<dbReference type="GO" id="GO:0006520">
    <property type="term" value="P:amino acid metabolic process"/>
    <property type="evidence" value="ECO:0007669"/>
    <property type="project" value="InterPro"/>
</dbReference>
<evidence type="ECO:0000313" key="9">
    <source>
        <dbReference type="Proteomes" id="UP000010808"/>
    </source>
</evidence>
<evidence type="ECO:0000259" key="7">
    <source>
        <dbReference type="Pfam" id="PF00155"/>
    </source>
</evidence>
<dbReference type="GO" id="GO:0030170">
    <property type="term" value="F:pyridoxal phosphate binding"/>
    <property type="evidence" value="ECO:0007669"/>
    <property type="project" value="InterPro"/>
</dbReference>
<dbReference type="PROSITE" id="PS00105">
    <property type="entry name" value="AA_TRANSFER_CLASS_1"/>
    <property type="match status" value="1"/>
</dbReference>
<dbReference type="Gene3D" id="3.90.1150.10">
    <property type="entry name" value="Aspartate Aminotransferase, domain 1"/>
    <property type="match status" value="1"/>
</dbReference>
<dbReference type="OrthoDB" id="9804474at2"/>
<evidence type="ECO:0000256" key="4">
    <source>
        <dbReference type="ARBA" id="ARBA00022679"/>
    </source>
</evidence>
<keyword evidence="4 6" id="KW-0808">Transferase</keyword>
<dbReference type="InterPro" id="IPR015421">
    <property type="entry name" value="PyrdxlP-dep_Trfase_major"/>
</dbReference>
<comment type="similarity">
    <text evidence="2 6">Belongs to the class-I pyridoxal-phosphate-dependent aminotransferase family.</text>
</comment>
<dbReference type="Pfam" id="PF00155">
    <property type="entry name" value="Aminotran_1_2"/>
    <property type="match status" value="1"/>
</dbReference>
<dbReference type="InterPro" id="IPR004839">
    <property type="entry name" value="Aminotransferase_I/II_large"/>
</dbReference>
<keyword evidence="5" id="KW-0663">Pyridoxal phosphate</keyword>
<dbReference type="InterPro" id="IPR050596">
    <property type="entry name" value="AspAT/PAT-like"/>
</dbReference>
<keyword evidence="3 6" id="KW-0032">Aminotransferase</keyword>
<dbReference type="GO" id="GO:0008483">
    <property type="term" value="F:transaminase activity"/>
    <property type="evidence" value="ECO:0007669"/>
    <property type="project" value="UniProtKB-KW"/>
</dbReference>
<dbReference type="EMBL" id="FO203522">
    <property type="protein sequence ID" value="CCO23223.1"/>
    <property type="molecule type" value="Genomic_DNA"/>
</dbReference>
<protein>
    <recommendedName>
        <fullName evidence="6">Aminotransferase</fullName>
        <ecNumber evidence="6">2.6.1.-</ecNumber>
    </recommendedName>
</protein>
<evidence type="ECO:0000256" key="2">
    <source>
        <dbReference type="ARBA" id="ARBA00007441"/>
    </source>
</evidence>
<sequence>MYNFARNLPASGIRKFYDLANSLQKQGHDILHMEIGRPVWKIPQQMKDFLNEAMNNDIYHYMDNRGDRLLREVLCNNIYTKTKKKYNPDTEIIVTTGASEGLAMCALALLGHDDEVIIPEPAWPHYKAVAELAGAKAITVDLPSDQDFIIDPAEIRKVISSKTKMLVLNNPNNPTGAVQPKKVLQELANLAEKHGFYILADEVYDHFIYDNNCFISMAEIMGSSDRLIYLNSLSKTYSITGWRVGYVCCNPILSDAFNKIHQYLTVCGVSTVHYAVSKFIQSDKNADFLSKMIQEFSRRRNVWAENIHSCGNFSYSPPSGAFYLFPRFSYAGLNSEQFCEYMLSEEHICMVPGAVFGAGFDDHVRISFSGTIDTQLKAQKKLMSFFNKIKGA</sequence>
<dbReference type="RefSeq" id="WP_015335828.1">
    <property type="nucleotide sequence ID" value="NC_020055.1"/>
</dbReference>
<dbReference type="CDD" id="cd00609">
    <property type="entry name" value="AAT_like"/>
    <property type="match status" value="1"/>
</dbReference>
<proteinExistence type="inferred from homology"/>
<evidence type="ECO:0000256" key="3">
    <source>
        <dbReference type="ARBA" id="ARBA00022576"/>
    </source>
</evidence>
<dbReference type="AlphaFoldDB" id="L0R8Y4"/>
<dbReference type="PANTHER" id="PTHR46383">
    <property type="entry name" value="ASPARTATE AMINOTRANSFERASE"/>
    <property type="match status" value="1"/>
</dbReference>
<evidence type="ECO:0000256" key="5">
    <source>
        <dbReference type="ARBA" id="ARBA00022898"/>
    </source>
</evidence>
<evidence type="ECO:0000313" key="8">
    <source>
        <dbReference type="EMBL" id="CCO23223.1"/>
    </source>
</evidence>
<dbReference type="eggNOG" id="COG0436">
    <property type="taxonomic scope" value="Bacteria"/>
</dbReference>
<dbReference type="HOGENOM" id="CLU_017584_4_0_7"/>
<comment type="cofactor">
    <cofactor evidence="1 6">
        <name>pyridoxal 5'-phosphate</name>
        <dbReference type="ChEBI" id="CHEBI:597326"/>
    </cofactor>
</comment>
<dbReference type="Gene3D" id="3.40.640.10">
    <property type="entry name" value="Type I PLP-dependent aspartate aminotransferase-like (Major domain)"/>
    <property type="match status" value="1"/>
</dbReference>
<evidence type="ECO:0000256" key="1">
    <source>
        <dbReference type="ARBA" id="ARBA00001933"/>
    </source>
</evidence>
<keyword evidence="9" id="KW-1185">Reference proteome</keyword>
<dbReference type="SUPFAM" id="SSF53383">
    <property type="entry name" value="PLP-dependent transferases"/>
    <property type="match status" value="1"/>
</dbReference>
<dbReference type="KEGG" id="dhy:DESAM_20936"/>
<feature type="domain" description="Aminotransferase class I/classII large" evidence="7">
    <location>
        <begin position="45"/>
        <end position="373"/>
    </location>
</feature>
<dbReference type="STRING" id="1121451.DESAM_20936"/>
<evidence type="ECO:0000256" key="6">
    <source>
        <dbReference type="RuleBase" id="RU000481"/>
    </source>
</evidence>
<dbReference type="Proteomes" id="UP000010808">
    <property type="component" value="Chromosome"/>
</dbReference>
<dbReference type="InterPro" id="IPR004838">
    <property type="entry name" value="NHTrfase_class1_PyrdxlP-BS"/>
</dbReference>
<accession>L0R8Y4</accession>
<gene>
    <name evidence="8" type="ORF">DESAM_20936</name>
</gene>
<reference evidence="8 9" key="1">
    <citation type="submission" date="2012-10" db="EMBL/GenBank/DDBJ databases">
        <authorList>
            <person name="Genoscope - CEA"/>
        </authorList>
    </citation>
    <scope>NUCLEOTIDE SEQUENCE [LARGE SCALE GENOMIC DNA]</scope>
    <source>
        <strain evidence="9">AM13 / DSM 14728</strain>
    </source>
</reference>
<dbReference type="PANTHER" id="PTHR46383:SF3">
    <property type="entry name" value="ASPARTATE AMINOTRANSFERASE-RELATED"/>
    <property type="match status" value="1"/>
</dbReference>
<dbReference type="InterPro" id="IPR015422">
    <property type="entry name" value="PyrdxlP-dep_Trfase_small"/>
</dbReference>
<name>L0R8Y4_9BACT</name>